<sequence length="95" mass="10153">MSTPDGCPDAACQRPIPQLVIARALDAVAQFVDPRDDGRVVVRADDDTVEFVRAVIGLAVGFAYLLHPELNDAEIAEGLRLQAHSIREVESSVGG</sequence>
<gene>
    <name evidence="1" type="ORF">GOSPT_045_01430</name>
</gene>
<proteinExistence type="predicted"/>
<keyword evidence="2" id="KW-1185">Reference proteome</keyword>
<comment type="caution">
    <text evidence="1">The sequence shown here is derived from an EMBL/GenBank/DDBJ whole genome shotgun (WGS) entry which is preliminary data.</text>
</comment>
<organism evidence="1 2">
    <name type="scientific">Gordonia sputi NBRC 100414</name>
    <dbReference type="NCBI Taxonomy" id="1089453"/>
    <lineage>
        <taxon>Bacteria</taxon>
        <taxon>Bacillati</taxon>
        <taxon>Actinomycetota</taxon>
        <taxon>Actinomycetes</taxon>
        <taxon>Mycobacteriales</taxon>
        <taxon>Gordoniaceae</taxon>
        <taxon>Gordonia</taxon>
    </lineage>
</organism>
<evidence type="ECO:0000313" key="2">
    <source>
        <dbReference type="Proteomes" id="UP000005845"/>
    </source>
</evidence>
<name>H5TYE7_9ACTN</name>
<evidence type="ECO:0000313" key="1">
    <source>
        <dbReference type="EMBL" id="GAB38505.1"/>
    </source>
</evidence>
<reference evidence="1 2" key="1">
    <citation type="submission" date="2012-02" db="EMBL/GenBank/DDBJ databases">
        <title>Whole genome shotgun sequence of Gordonia sputi NBRC 100414.</title>
        <authorList>
            <person name="Yoshida I."/>
            <person name="Hosoyama A."/>
            <person name="Tsuchikane K."/>
            <person name="Katsumata H."/>
            <person name="Yamazaki S."/>
            <person name="Fujita N."/>
        </authorList>
    </citation>
    <scope>NUCLEOTIDE SEQUENCE [LARGE SCALE GENOMIC DNA]</scope>
    <source>
        <strain evidence="1 2">NBRC 100414</strain>
    </source>
</reference>
<accession>H5TYE7</accession>
<protein>
    <submittedName>
        <fullName evidence="1">Uncharacterized protein</fullName>
    </submittedName>
</protein>
<dbReference type="AlphaFoldDB" id="H5TYE7"/>
<dbReference type="EMBL" id="BAFC01000045">
    <property type="protein sequence ID" value="GAB38505.1"/>
    <property type="molecule type" value="Genomic_DNA"/>
</dbReference>
<dbReference type="Proteomes" id="UP000005845">
    <property type="component" value="Unassembled WGS sequence"/>
</dbReference>
<dbReference type="RefSeq" id="WP_005204347.1">
    <property type="nucleotide sequence ID" value="NZ_BAFC01000045.1"/>
</dbReference>